<organism evidence="2 3">
    <name type="scientific">Paramecium tetraurelia</name>
    <dbReference type="NCBI Taxonomy" id="5888"/>
    <lineage>
        <taxon>Eukaryota</taxon>
        <taxon>Sar</taxon>
        <taxon>Alveolata</taxon>
        <taxon>Ciliophora</taxon>
        <taxon>Intramacronucleata</taxon>
        <taxon>Oligohymenophorea</taxon>
        <taxon>Peniculida</taxon>
        <taxon>Parameciidae</taxon>
        <taxon>Paramecium</taxon>
    </lineage>
</organism>
<gene>
    <name evidence="2" type="ORF">GSPATT00039006001</name>
</gene>
<keyword evidence="1" id="KW-0812">Transmembrane</keyword>
<reference evidence="2 3" key="1">
    <citation type="journal article" date="2006" name="Nature">
        <title>Global trends of whole-genome duplications revealed by the ciliate Paramecium tetraurelia.</title>
        <authorList>
            <consortium name="Genoscope"/>
            <person name="Aury J.-M."/>
            <person name="Jaillon O."/>
            <person name="Duret L."/>
            <person name="Noel B."/>
            <person name="Jubin C."/>
            <person name="Porcel B.M."/>
            <person name="Segurens B."/>
            <person name="Daubin V."/>
            <person name="Anthouard V."/>
            <person name="Aiach N."/>
            <person name="Arnaiz O."/>
            <person name="Billaut A."/>
            <person name="Beisson J."/>
            <person name="Blanc I."/>
            <person name="Bouhouche K."/>
            <person name="Camara F."/>
            <person name="Duharcourt S."/>
            <person name="Guigo R."/>
            <person name="Gogendeau D."/>
            <person name="Katinka M."/>
            <person name="Keller A.-M."/>
            <person name="Kissmehl R."/>
            <person name="Klotz C."/>
            <person name="Koll F."/>
            <person name="Le Moue A."/>
            <person name="Lepere C."/>
            <person name="Malinsky S."/>
            <person name="Nowacki M."/>
            <person name="Nowak J.K."/>
            <person name="Plattner H."/>
            <person name="Poulain J."/>
            <person name="Ruiz F."/>
            <person name="Serrano V."/>
            <person name="Zagulski M."/>
            <person name="Dessen P."/>
            <person name="Betermier M."/>
            <person name="Weissenbach J."/>
            <person name="Scarpelli C."/>
            <person name="Schachter V."/>
            <person name="Sperling L."/>
            <person name="Meyer E."/>
            <person name="Cohen J."/>
            <person name="Wincker P."/>
        </authorList>
    </citation>
    <scope>NUCLEOTIDE SEQUENCE [LARGE SCALE GENOMIC DNA]</scope>
    <source>
        <strain evidence="2 3">Stock d4-2</strain>
    </source>
</reference>
<evidence type="ECO:0000313" key="2">
    <source>
        <dbReference type="EMBL" id="CAK74554.1"/>
    </source>
</evidence>
<dbReference type="RefSeq" id="XP_001441951.1">
    <property type="nucleotide sequence ID" value="XM_001441914.1"/>
</dbReference>
<dbReference type="AlphaFoldDB" id="A0CUT7"/>
<dbReference type="KEGG" id="ptm:GSPATT00039006001"/>
<accession>A0CUT7</accession>
<name>A0CUT7_PARTE</name>
<dbReference type="Proteomes" id="UP000000600">
    <property type="component" value="Unassembled WGS sequence"/>
</dbReference>
<proteinExistence type="predicted"/>
<protein>
    <submittedName>
        <fullName evidence="2">Uncharacterized protein</fullName>
    </submittedName>
</protein>
<keyword evidence="3" id="KW-1185">Reference proteome</keyword>
<sequence>MQIICFNGDFSYYSSTWDSEMYYFLSYIFHPFVFRCCPVCFYNLYDLIQYLQFYVIAQTIKTNTCFYIRDGINLYHPLCFIIARLLMINFIQINIHVPAVYFDADTCSQRQVKIKGNANKQFNIFLD</sequence>
<feature type="transmembrane region" description="Helical" evidence="1">
    <location>
        <begin position="21"/>
        <end position="45"/>
    </location>
</feature>
<keyword evidence="1" id="KW-0472">Membrane</keyword>
<evidence type="ECO:0000313" key="3">
    <source>
        <dbReference type="Proteomes" id="UP000000600"/>
    </source>
</evidence>
<evidence type="ECO:0000256" key="1">
    <source>
        <dbReference type="SAM" id="Phobius"/>
    </source>
</evidence>
<dbReference type="EMBL" id="CT868186">
    <property type="protein sequence ID" value="CAK74554.1"/>
    <property type="molecule type" value="Genomic_DNA"/>
</dbReference>
<keyword evidence="1" id="KW-1133">Transmembrane helix</keyword>
<dbReference type="InParanoid" id="A0CUT7"/>
<dbReference type="HOGENOM" id="CLU_1974826_0_0_1"/>
<dbReference type="GeneID" id="5027734"/>